<gene>
    <name evidence="4" type="ORF">ON006_09225</name>
</gene>
<keyword evidence="5" id="KW-1185">Reference proteome</keyword>
<evidence type="ECO:0000256" key="1">
    <source>
        <dbReference type="SAM" id="Phobius"/>
    </source>
</evidence>
<dbReference type="InterPro" id="IPR013783">
    <property type="entry name" value="Ig-like_fold"/>
</dbReference>
<keyword evidence="1" id="KW-1133">Transmembrane helix</keyword>
<evidence type="ECO:0000259" key="3">
    <source>
        <dbReference type="Pfam" id="PF10633"/>
    </source>
</evidence>
<organism evidence="4 5">
    <name type="scientific">Dyadobacter pollutisoli</name>
    <dbReference type="NCBI Taxonomy" id="2910158"/>
    <lineage>
        <taxon>Bacteria</taxon>
        <taxon>Pseudomonadati</taxon>
        <taxon>Bacteroidota</taxon>
        <taxon>Cytophagia</taxon>
        <taxon>Cytophagales</taxon>
        <taxon>Spirosomataceae</taxon>
        <taxon>Dyadobacter</taxon>
    </lineage>
</organism>
<feature type="domain" description="Alpha-galactosidase NEW3" evidence="3">
    <location>
        <begin position="167"/>
        <end position="239"/>
    </location>
</feature>
<proteinExistence type="predicted"/>
<keyword evidence="2" id="KW-0732">Signal</keyword>
<feature type="signal peptide" evidence="2">
    <location>
        <begin position="1"/>
        <end position="29"/>
    </location>
</feature>
<dbReference type="PANTHER" id="PTHR39198:SF1">
    <property type="entry name" value="ALPHA-GALACTOSIDASE NEW3 DOMAIN-CONTAINING PROTEIN"/>
    <property type="match status" value="1"/>
</dbReference>
<dbReference type="Pfam" id="PF10633">
    <property type="entry name" value="NPCBM_assoc"/>
    <property type="match status" value="1"/>
</dbReference>
<evidence type="ECO:0000256" key="2">
    <source>
        <dbReference type="SAM" id="SignalP"/>
    </source>
</evidence>
<sequence>MSFFYQITKKSGLRGHGLFVLCLSGLVAASNSTAQIPNKSRDKSSLKSNLINVEAVANETFRYNTTLHNGTAQSQIYQLNAQVPTGWSVAFKTLGSQVTSVNVEPGSSLEVSIELNARPDTKPTKYNIPVTAVSLDDSLKLTLEAVLKGAYGLELSTPTGRLSDEVTEGSTKEIHLVVKNTATLPLENIELAAQAPQSWDVTFEPSKINLLDPNKTVDVTAIVKVPDKTVAGDYVTTFTSKNTNSTANSTFRMTVKTSMLSGWIGILVIALAVGLVYYLVRKYGRR</sequence>
<feature type="chain" id="PRO_5038977196" evidence="2">
    <location>
        <begin position="30"/>
        <end position="286"/>
    </location>
</feature>
<keyword evidence="1" id="KW-0472">Membrane</keyword>
<dbReference type="PANTHER" id="PTHR39198">
    <property type="entry name" value="HYPOTHETICAL MEMBRANE PROTEIN, CONSERVED"/>
    <property type="match status" value="1"/>
</dbReference>
<dbReference type="AlphaFoldDB" id="A0A9E8NF33"/>
<feature type="transmembrane region" description="Helical" evidence="1">
    <location>
        <begin position="260"/>
        <end position="280"/>
    </location>
</feature>
<dbReference type="KEGG" id="dpf:ON006_09225"/>
<dbReference type="Proteomes" id="UP001164653">
    <property type="component" value="Chromosome"/>
</dbReference>
<dbReference type="RefSeq" id="WP_244818767.1">
    <property type="nucleotide sequence ID" value="NZ_CP112998.1"/>
</dbReference>
<reference evidence="4" key="1">
    <citation type="submission" date="2022-11" db="EMBL/GenBank/DDBJ databases">
        <title>Dyadobacter pollutisoli sp. nov., isolated from plastic dumped soil.</title>
        <authorList>
            <person name="Kim J.M."/>
            <person name="Kim K.R."/>
            <person name="Lee J.K."/>
            <person name="Hao L."/>
            <person name="Jeon C.O."/>
        </authorList>
    </citation>
    <scope>NUCLEOTIDE SEQUENCE</scope>
    <source>
        <strain evidence="4">U1</strain>
    </source>
</reference>
<name>A0A9E8NF33_9BACT</name>
<evidence type="ECO:0000313" key="5">
    <source>
        <dbReference type="Proteomes" id="UP001164653"/>
    </source>
</evidence>
<keyword evidence="1" id="KW-0812">Transmembrane</keyword>
<accession>A0A9E8NF33</accession>
<evidence type="ECO:0000313" key="4">
    <source>
        <dbReference type="EMBL" id="WAC14128.1"/>
    </source>
</evidence>
<dbReference type="EMBL" id="CP112998">
    <property type="protein sequence ID" value="WAC14128.1"/>
    <property type="molecule type" value="Genomic_DNA"/>
</dbReference>
<dbReference type="InterPro" id="IPR018905">
    <property type="entry name" value="A-galactase_NEW3"/>
</dbReference>
<dbReference type="Gene3D" id="2.60.40.10">
    <property type="entry name" value="Immunoglobulins"/>
    <property type="match status" value="1"/>
</dbReference>
<protein>
    <submittedName>
        <fullName evidence="4">NEW3 domain-containing protein</fullName>
    </submittedName>
</protein>